<comment type="caution">
    <text evidence="2">The sequence shown here is derived from an EMBL/GenBank/DDBJ whole genome shotgun (WGS) entry which is preliminary data.</text>
</comment>
<dbReference type="AlphaFoldDB" id="A0A1M2UZ66"/>
<accession>A0A1M2UZ66</accession>
<evidence type="ECO:0000313" key="3">
    <source>
        <dbReference type="Proteomes" id="UP000183986"/>
    </source>
</evidence>
<proteinExistence type="predicted"/>
<evidence type="ECO:0000313" key="2">
    <source>
        <dbReference type="EMBL" id="OJT00583.1"/>
    </source>
</evidence>
<name>A0A1M2UZ66_MARNT</name>
<dbReference type="RefSeq" id="WP_072677444.1">
    <property type="nucleotide sequence ID" value="NZ_MPKY01000001.1"/>
</dbReference>
<gene>
    <name evidence="2" type="ORF">BEE62_11125</name>
</gene>
<feature type="signal peptide" evidence="1">
    <location>
        <begin position="1"/>
        <end position="23"/>
    </location>
</feature>
<keyword evidence="3" id="KW-1185">Reference proteome</keyword>
<reference evidence="2" key="1">
    <citation type="submission" date="2016-11" db="EMBL/GenBank/DDBJ databases">
        <title>Draft Genome Sequence of Marinobacter hydrocarbonoclasticus strain STW2, a polyaromatic aromatic hydrocarbon degrading and denitrifying bacterium from rhizosphere of Seagrass Enhalus acodoides.</title>
        <authorList>
            <person name="Ling J."/>
            <person name="Dong J."/>
        </authorList>
    </citation>
    <scope>NUCLEOTIDE SEQUENCE [LARGE SCALE GENOMIC DNA]</scope>
    <source>
        <strain evidence="2">STW2</strain>
    </source>
</reference>
<sequence>MYRSLALSIVLATSLGVSVVAGAATPKPTQVSVMSGGQLAQGATLRIYGGDFGAKSQASPVLFDFASHAFEGGERNSVMSSVDHGMLIHEAIESLEDRIWVAMTKNARINHQDNLRHEHSGSSYLLQGENTWLGRPKAYGGVTGWDTPTDDQQLYVGWWVNMKYDPTKYWRISPSTGVEGTFSPGERVELVDDIYGTFIGYDDEGLLNFEIFGTGISSRLEGLPIVGAKSGASTIFPESFRAGTGFGYETPGSQKYIRIWEDSSGKEGLRYSWTQMHQTVSLSSNSPHWVGSPLEGGEWHFLELQVDSKNAVIRTAINGEWHPEFRFDKSVILEGRLSPTIALIGLNGKSGKFQDVYIDEIYMDNSFNRVLIGNKGTYDESDKFEIQRPLRWSDSEVVVETNLGQFGPQDDLYLYVFNSEGEPNAEGLLLVDGMAPPGRIELNVQ</sequence>
<feature type="chain" id="PRO_5012047206" evidence="1">
    <location>
        <begin position="24"/>
        <end position="445"/>
    </location>
</feature>
<dbReference type="EMBL" id="MPKY01000001">
    <property type="protein sequence ID" value="OJT00583.1"/>
    <property type="molecule type" value="Genomic_DNA"/>
</dbReference>
<dbReference type="Proteomes" id="UP000183986">
    <property type="component" value="Unassembled WGS sequence"/>
</dbReference>
<keyword evidence="1" id="KW-0732">Signal</keyword>
<evidence type="ECO:0000256" key="1">
    <source>
        <dbReference type="SAM" id="SignalP"/>
    </source>
</evidence>
<dbReference type="OrthoDB" id="6346756at2"/>
<organism evidence="2 3">
    <name type="scientific">Marinobacter nauticus</name>
    <name type="common">Marinobacter hydrocarbonoclasticus</name>
    <name type="synonym">Marinobacter aquaeolei</name>
    <dbReference type="NCBI Taxonomy" id="2743"/>
    <lineage>
        <taxon>Bacteria</taxon>
        <taxon>Pseudomonadati</taxon>
        <taxon>Pseudomonadota</taxon>
        <taxon>Gammaproteobacteria</taxon>
        <taxon>Pseudomonadales</taxon>
        <taxon>Marinobacteraceae</taxon>
        <taxon>Marinobacter</taxon>
    </lineage>
</organism>
<protein>
    <submittedName>
        <fullName evidence="2">Uncharacterized protein</fullName>
    </submittedName>
</protein>